<reference evidence="2" key="3">
    <citation type="submission" date="2025-09" db="UniProtKB">
        <authorList>
            <consortium name="Ensembl"/>
        </authorList>
    </citation>
    <scope>IDENTIFICATION</scope>
</reference>
<feature type="region of interest" description="Disordered" evidence="1">
    <location>
        <begin position="110"/>
        <end position="158"/>
    </location>
</feature>
<dbReference type="GeneTree" id="ENSGT00390000017343"/>
<dbReference type="PANTHER" id="PTHR34756">
    <property type="entry name" value="CELL DIVISION CYCLE-ASSOCIATED PROTEIN 3"/>
    <property type="match status" value="1"/>
</dbReference>
<feature type="region of interest" description="Disordered" evidence="1">
    <location>
        <begin position="366"/>
        <end position="388"/>
    </location>
</feature>
<protein>
    <submittedName>
        <fullName evidence="2">Uncharacterized protein</fullName>
    </submittedName>
</protein>
<dbReference type="AlphaFoldDB" id="A0A3B4CRQ6"/>
<keyword evidence="3" id="KW-1185">Reference proteome</keyword>
<feature type="compositionally biased region" description="Polar residues" evidence="1">
    <location>
        <begin position="310"/>
        <end position="321"/>
    </location>
</feature>
<sequence>MGTSESKMAVVSTPKPGPGHAVQNRRLAQLTDPRSPSNGIDRTPIQVGGAASCVHEVQESVGPLCVDPRSPTPGVVRTPMKDSMKVTVSSLARKLSNFFLSDIAATDSSTSLPHVSFTKHPSLPSVEQQDELSSKEPLLPSNDPQAPPNGNKVAPSSPVACSPSVDYGSFSSSPFVLVGEVEVDADKEVTLEEAEEAMLLGESPLQRELSLSLLACRDGVYPPEFYTSAEERPSTVLPPSEDKQHRDHSYALALVSGEPVQPSSPALGAVVPTANVAQLPEQEEVREEAPAVPEQEPVQPEKPELATPEPVSTSSKPSLTLNAHSAVPPSGIMIPRFDTRSPSQAVFKPQWLGVGFGVTGVRARGVQGRGKGASSPLSSRKPAIDENENKVVLNKQKQRGKALIAEGRSPLQILKEANSPRGHTAQMKLKVSTPEKRFGQMDRRALVLSLNKENQ</sequence>
<evidence type="ECO:0000313" key="2">
    <source>
        <dbReference type="Ensembl" id="ENSPNAP00000014045.1"/>
    </source>
</evidence>
<reference evidence="2" key="2">
    <citation type="submission" date="2025-08" db="UniProtKB">
        <authorList>
            <consortium name="Ensembl"/>
        </authorList>
    </citation>
    <scope>IDENTIFICATION</scope>
</reference>
<dbReference type="InterPro" id="IPR038832">
    <property type="entry name" value="CDCA3"/>
</dbReference>
<dbReference type="OrthoDB" id="6337960at2759"/>
<feature type="region of interest" description="Disordered" evidence="1">
    <location>
        <begin position="1"/>
        <end position="44"/>
    </location>
</feature>
<dbReference type="Ensembl" id="ENSPNAT00000021834.2">
    <property type="protein sequence ID" value="ENSPNAP00000014045.1"/>
    <property type="gene ID" value="ENSPNAG00000019946.2"/>
</dbReference>
<evidence type="ECO:0000256" key="1">
    <source>
        <dbReference type="SAM" id="MobiDB-lite"/>
    </source>
</evidence>
<feature type="region of interest" description="Disordered" evidence="1">
    <location>
        <begin position="280"/>
        <end position="321"/>
    </location>
</feature>
<dbReference type="Proteomes" id="UP001501920">
    <property type="component" value="Chromosome 3"/>
</dbReference>
<accession>A0A3B4CRQ6</accession>
<evidence type="ECO:0000313" key="3">
    <source>
        <dbReference type="Proteomes" id="UP001501920"/>
    </source>
</evidence>
<dbReference type="PANTHER" id="PTHR34756:SF1">
    <property type="entry name" value="CELL DIVISION CYCLE-ASSOCIATED PROTEIN 3"/>
    <property type="match status" value="1"/>
</dbReference>
<dbReference type="RefSeq" id="XP_017561516.1">
    <property type="nucleotide sequence ID" value="XM_017706027.2"/>
</dbReference>
<name>A0A3B4CRQ6_PYGNA</name>
<dbReference type="OMA" id="CPTFDSK"/>
<dbReference type="RefSeq" id="XP_017561515.1">
    <property type="nucleotide sequence ID" value="XM_017706026.2"/>
</dbReference>
<proteinExistence type="predicted"/>
<dbReference type="GeneID" id="108432289"/>
<dbReference type="STRING" id="42514.ENSPNAP00000014045"/>
<dbReference type="CTD" id="83461"/>
<organism evidence="2 3">
    <name type="scientific">Pygocentrus nattereri</name>
    <name type="common">Red-bellied piranha</name>
    <dbReference type="NCBI Taxonomy" id="42514"/>
    <lineage>
        <taxon>Eukaryota</taxon>
        <taxon>Metazoa</taxon>
        <taxon>Chordata</taxon>
        <taxon>Craniata</taxon>
        <taxon>Vertebrata</taxon>
        <taxon>Euteleostomi</taxon>
        <taxon>Actinopterygii</taxon>
        <taxon>Neopterygii</taxon>
        <taxon>Teleostei</taxon>
        <taxon>Ostariophysi</taxon>
        <taxon>Characiformes</taxon>
        <taxon>Characoidei</taxon>
        <taxon>Pygocentrus</taxon>
    </lineage>
</organism>
<reference evidence="2 3" key="1">
    <citation type="submission" date="2020-10" db="EMBL/GenBank/DDBJ databases">
        <title>Pygocentrus nattereri (red-bellied piranha) genome, fPygNat1, primary haplotype.</title>
        <authorList>
            <person name="Myers G."/>
            <person name="Meyer A."/>
            <person name="Karagic N."/>
            <person name="Pippel M."/>
            <person name="Winkler S."/>
            <person name="Tracey A."/>
            <person name="Wood J."/>
            <person name="Formenti G."/>
            <person name="Howe K."/>
            <person name="Fedrigo O."/>
            <person name="Jarvis E.D."/>
        </authorList>
    </citation>
    <scope>NUCLEOTIDE SEQUENCE [LARGE SCALE GENOMIC DNA]</scope>
</reference>